<dbReference type="OrthoDB" id="9813158at2"/>
<dbReference type="RefSeq" id="WP_160675995.1">
    <property type="nucleotide sequence ID" value="NZ_WTYN01000002.1"/>
</dbReference>
<dbReference type="GO" id="GO:0016790">
    <property type="term" value="F:thiolester hydrolase activity"/>
    <property type="evidence" value="ECO:0007669"/>
    <property type="project" value="UniProtKB-ARBA"/>
</dbReference>
<sequence length="137" mass="14836">MASSADLKLLSAYAHSLGMRIEDHDEAGMPVVAIDFSEDLEGRPGALHGGATSGILETAGYAALRTELSRQGRNARLKPINVTVQFLRAGLRKRTLAAGRIKRLGRRNANIVVEAWQDDREKPIATAVMNVMVVEAD</sequence>
<name>A0A844YKL5_9SPHN</name>
<organism evidence="2 3">
    <name type="scientific">Qipengyuania oceanensis</name>
    <dbReference type="NCBI Taxonomy" id="1463597"/>
    <lineage>
        <taxon>Bacteria</taxon>
        <taxon>Pseudomonadati</taxon>
        <taxon>Pseudomonadota</taxon>
        <taxon>Alphaproteobacteria</taxon>
        <taxon>Sphingomonadales</taxon>
        <taxon>Erythrobacteraceae</taxon>
        <taxon>Qipengyuania</taxon>
    </lineage>
</organism>
<dbReference type="AlphaFoldDB" id="A0A844YKL5"/>
<evidence type="ECO:0000313" key="2">
    <source>
        <dbReference type="EMBL" id="MXO63568.1"/>
    </source>
</evidence>
<keyword evidence="3" id="KW-1185">Reference proteome</keyword>
<dbReference type="EMBL" id="WTYN01000002">
    <property type="protein sequence ID" value="MXO63568.1"/>
    <property type="molecule type" value="Genomic_DNA"/>
</dbReference>
<accession>A0A844YKL5</accession>
<dbReference type="Gene3D" id="3.10.129.10">
    <property type="entry name" value="Hotdog Thioesterase"/>
    <property type="match status" value="1"/>
</dbReference>
<feature type="domain" description="Thioesterase" evidence="1">
    <location>
        <begin position="45"/>
        <end position="123"/>
    </location>
</feature>
<gene>
    <name evidence="2" type="ORF">GRI48_11145</name>
</gene>
<evidence type="ECO:0000313" key="3">
    <source>
        <dbReference type="Proteomes" id="UP000445582"/>
    </source>
</evidence>
<evidence type="ECO:0000259" key="1">
    <source>
        <dbReference type="Pfam" id="PF03061"/>
    </source>
</evidence>
<dbReference type="InterPro" id="IPR029069">
    <property type="entry name" value="HotDog_dom_sf"/>
</dbReference>
<dbReference type="Proteomes" id="UP000445582">
    <property type="component" value="Unassembled WGS sequence"/>
</dbReference>
<reference evidence="2 3" key="1">
    <citation type="submission" date="2019-12" db="EMBL/GenBank/DDBJ databases">
        <title>Genomic-based taxomic classification of the family Erythrobacteraceae.</title>
        <authorList>
            <person name="Xu L."/>
        </authorList>
    </citation>
    <scope>NUCLEOTIDE SEQUENCE [LARGE SCALE GENOMIC DNA]</scope>
    <source>
        <strain evidence="2 3">MCCC 1A09965</strain>
    </source>
</reference>
<dbReference type="Pfam" id="PF03061">
    <property type="entry name" value="4HBT"/>
    <property type="match status" value="1"/>
</dbReference>
<comment type="caution">
    <text evidence="2">The sequence shown here is derived from an EMBL/GenBank/DDBJ whole genome shotgun (WGS) entry which is preliminary data.</text>
</comment>
<protein>
    <submittedName>
        <fullName evidence="2">PaaI family thioesterase</fullName>
    </submittedName>
</protein>
<dbReference type="CDD" id="cd03443">
    <property type="entry name" value="PaaI_thioesterase"/>
    <property type="match status" value="1"/>
</dbReference>
<dbReference type="SUPFAM" id="SSF54637">
    <property type="entry name" value="Thioesterase/thiol ester dehydrase-isomerase"/>
    <property type="match status" value="1"/>
</dbReference>
<dbReference type="InterPro" id="IPR006683">
    <property type="entry name" value="Thioestr_dom"/>
</dbReference>
<proteinExistence type="predicted"/>